<dbReference type="PROSITE" id="PS50106">
    <property type="entry name" value="PDZ"/>
    <property type="match status" value="4"/>
</dbReference>
<dbReference type="Gene3D" id="1.20.80.10">
    <property type="match status" value="1"/>
</dbReference>
<dbReference type="GO" id="GO:0004725">
    <property type="term" value="F:protein tyrosine phosphatase activity"/>
    <property type="evidence" value="ECO:0007669"/>
    <property type="project" value="UniProtKB-EC"/>
</dbReference>
<dbReference type="SUPFAM" id="SSF54236">
    <property type="entry name" value="Ubiquitin-like"/>
    <property type="match status" value="1"/>
</dbReference>
<dbReference type="SMART" id="SM01196">
    <property type="entry name" value="FERM_C"/>
    <property type="match status" value="1"/>
</dbReference>
<dbReference type="SUPFAM" id="SSF50156">
    <property type="entry name" value="PDZ domain-like"/>
    <property type="match status" value="4"/>
</dbReference>
<dbReference type="InterPro" id="IPR001478">
    <property type="entry name" value="PDZ"/>
</dbReference>
<dbReference type="Pfam" id="PF00595">
    <property type="entry name" value="PDZ"/>
    <property type="match status" value="4"/>
</dbReference>
<feature type="domain" description="PDZ" evidence="3">
    <location>
        <begin position="394"/>
        <end position="471"/>
    </location>
</feature>
<dbReference type="InterPro" id="IPR014352">
    <property type="entry name" value="FERM/acyl-CoA-bd_prot_sf"/>
</dbReference>
<dbReference type="EC" id="3.1.3.48" evidence="4"/>
<evidence type="ECO:0000256" key="1">
    <source>
        <dbReference type="SAM" id="MobiDB-lite"/>
    </source>
</evidence>
<dbReference type="CDD" id="cd14473">
    <property type="entry name" value="FERM_B-lobe"/>
    <property type="match status" value="1"/>
</dbReference>
<keyword evidence="5" id="KW-1185">Reference proteome</keyword>
<feature type="domain" description="FERM" evidence="2">
    <location>
        <begin position="12"/>
        <end position="316"/>
    </location>
</feature>
<dbReference type="Proteomes" id="UP001163046">
    <property type="component" value="Unassembled WGS sequence"/>
</dbReference>
<evidence type="ECO:0000259" key="2">
    <source>
        <dbReference type="PROSITE" id="PS50057"/>
    </source>
</evidence>
<dbReference type="PROSITE" id="PS50057">
    <property type="entry name" value="FERM_3"/>
    <property type="match status" value="1"/>
</dbReference>
<dbReference type="PANTHER" id="PTHR46900:SF2">
    <property type="entry name" value="TYROSINE-PROTEIN PHOSPHATASE NON-RECEPTOR TYPE 13"/>
    <property type="match status" value="1"/>
</dbReference>
<comment type="caution">
    <text evidence="4">The sequence shown here is derived from an EMBL/GenBank/DDBJ whole genome shotgun (WGS) entry which is preliminary data.</text>
</comment>
<gene>
    <name evidence="4" type="primary">PTPN13_1</name>
    <name evidence="4" type="ORF">OS493_003532</name>
</gene>
<dbReference type="InterPro" id="IPR019749">
    <property type="entry name" value="Band_41_domain"/>
</dbReference>
<dbReference type="Gene3D" id="2.30.42.10">
    <property type="match status" value="4"/>
</dbReference>
<dbReference type="InterPro" id="IPR029071">
    <property type="entry name" value="Ubiquitin-like_domsf"/>
</dbReference>
<evidence type="ECO:0000313" key="4">
    <source>
        <dbReference type="EMBL" id="KAJ7393865.1"/>
    </source>
</evidence>
<feature type="region of interest" description="Disordered" evidence="1">
    <location>
        <begin position="885"/>
        <end position="920"/>
    </location>
</feature>
<dbReference type="InterPro" id="IPR011993">
    <property type="entry name" value="PH-like_dom_sf"/>
</dbReference>
<dbReference type="FunFam" id="1.20.80.10:FF:000014">
    <property type="entry name" value="Tyrosine-protein phosphatase non-receptor type"/>
    <property type="match status" value="1"/>
</dbReference>
<dbReference type="InterPro" id="IPR036034">
    <property type="entry name" value="PDZ_sf"/>
</dbReference>
<keyword evidence="4" id="KW-0378">Hydrolase</keyword>
<evidence type="ECO:0000313" key="5">
    <source>
        <dbReference type="Proteomes" id="UP001163046"/>
    </source>
</evidence>
<dbReference type="PRINTS" id="PR00935">
    <property type="entry name" value="BAND41"/>
</dbReference>
<feature type="region of interest" description="Disordered" evidence="1">
    <location>
        <begin position="341"/>
        <end position="361"/>
    </location>
</feature>
<dbReference type="Pfam" id="PF09379">
    <property type="entry name" value="FERM_N"/>
    <property type="match status" value="1"/>
</dbReference>
<feature type="region of interest" description="Disordered" evidence="1">
    <location>
        <begin position="499"/>
        <end position="526"/>
    </location>
</feature>
<dbReference type="InterPro" id="IPR035963">
    <property type="entry name" value="FERM_2"/>
</dbReference>
<dbReference type="InterPro" id="IPR019748">
    <property type="entry name" value="FERM_central"/>
</dbReference>
<dbReference type="SUPFAM" id="SSF47031">
    <property type="entry name" value="Second domain of FERM"/>
    <property type="match status" value="1"/>
</dbReference>
<dbReference type="Pfam" id="PF09380">
    <property type="entry name" value="FERM_C"/>
    <property type="match status" value="1"/>
</dbReference>
<dbReference type="PANTHER" id="PTHR46900">
    <property type="entry name" value="TYROSINE-PROTEIN PHOSPHATASE NON-RECEPTOR TYPE 13"/>
    <property type="match status" value="1"/>
</dbReference>
<feature type="compositionally biased region" description="Low complexity" evidence="1">
    <location>
        <begin position="907"/>
        <end position="920"/>
    </location>
</feature>
<feature type="compositionally biased region" description="Polar residues" evidence="1">
    <location>
        <begin position="513"/>
        <end position="526"/>
    </location>
</feature>
<name>A0A9X0A607_9CNID</name>
<feature type="domain" description="PDZ" evidence="3">
    <location>
        <begin position="648"/>
        <end position="729"/>
    </location>
</feature>
<dbReference type="CDD" id="cd06792">
    <property type="entry name" value="PDZ2-PTPN13_FRMPD2-like"/>
    <property type="match status" value="1"/>
</dbReference>
<proteinExistence type="predicted"/>
<dbReference type="SMART" id="SM00295">
    <property type="entry name" value="B41"/>
    <property type="match status" value="1"/>
</dbReference>
<accession>A0A9X0A607</accession>
<feature type="domain" description="PDZ" evidence="3">
    <location>
        <begin position="543"/>
        <end position="624"/>
    </location>
</feature>
<dbReference type="InterPro" id="IPR018979">
    <property type="entry name" value="FERM_N"/>
</dbReference>
<feature type="compositionally biased region" description="Low complexity" evidence="1">
    <location>
        <begin position="501"/>
        <end position="512"/>
    </location>
</feature>
<feature type="domain" description="PDZ" evidence="3">
    <location>
        <begin position="807"/>
        <end position="888"/>
    </location>
</feature>
<feature type="compositionally biased region" description="Basic and acidic residues" evidence="1">
    <location>
        <begin position="775"/>
        <end position="787"/>
    </location>
</feature>
<dbReference type="Gene3D" id="2.30.29.30">
    <property type="entry name" value="Pleckstrin-homology domain (PH domain)/Phosphotyrosine-binding domain (PTB)"/>
    <property type="match status" value="1"/>
</dbReference>
<protein>
    <submittedName>
        <fullName evidence="4">Tyrosine-protein phosphatase non-receptor type 13</fullName>
        <ecNumber evidence="4">3.1.3.48</ecNumber>
    </submittedName>
</protein>
<dbReference type="InterPro" id="IPR052074">
    <property type="entry name" value="NonRcpt_TyrProt_Phosphatase"/>
</dbReference>
<reference evidence="4" key="1">
    <citation type="submission" date="2023-01" db="EMBL/GenBank/DDBJ databases">
        <title>Genome assembly of the deep-sea coral Lophelia pertusa.</title>
        <authorList>
            <person name="Herrera S."/>
            <person name="Cordes E."/>
        </authorList>
    </citation>
    <scope>NUCLEOTIDE SEQUENCE</scope>
    <source>
        <strain evidence="4">USNM1676648</strain>
        <tissue evidence="4">Polyp</tissue>
    </source>
</reference>
<dbReference type="SUPFAM" id="SSF50729">
    <property type="entry name" value="PH domain-like"/>
    <property type="match status" value="1"/>
</dbReference>
<dbReference type="InterPro" id="IPR000299">
    <property type="entry name" value="FERM_domain"/>
</dbReference>
<organism evidence="4 5">
    <name type="scientific">Desmophyllum pertusum</name>
    <dbReference type="NCBI Taxonomy" id="174260"/>
    <lineage>
        <taxon>Eukaryota</taxon>
        <taxon>Metazoa</taxon>
        <taxon>Cnidaria</taxon>
        <taxon>Anthozoa</taxon>
        <taxon>Hexacorallia</taxon>
        <taxon>Scleractinia</taxon>
        <taxon>Caryophylliina</taxon>
        <taxon>Caryophylliidae</taxon>
        <taxon>Desmophyllum</taxon>
    </lineage>
</organism>
<dbReference type="InterPro" id="IPR018980">
    <property type="entry name" value="FERM_PH-like_C"/>
</dbReference>
<dbReference type="SMART" id="SM00228">
    <property type="entry name" value="PDZ"/>
    <property type="match status" value="4"/>
</dbReference>
<feature type="region of interest" description="Disordered" evidence="1">
    <location>
        <begin position="771"/>
        <end position="796"/>
    </location>
</feature>
<dbReference type="Gene3D" id="3.10.20.90">
    <property type="entry name" value="Phosphatidylinositol 3-kinase Catalytic Subunit, Chain A, domain 1"/>
    <property type="match status" value="1"/>
</dbReference>
<evidence type="ECO:0000259" key="3">
    <source>
        <dbReference type="PROSITE" id="PS50106"/>
    </source>
</evidence>
<dbReference type="EMBL" id="MU825397">
    <property type="protein sequence ID" value="KAJ7393865.1"/>
    <property type="molecule type" value="Genomic_DNA"/>
</dbReference>
<sequence length="920" mass="101706">MNSATVIGEGDKLINVVLLNGERLNVRVQASSTGQDLYNIITDHLGLTETICFGLMIIKDGEHEFLDLNEKLSKLAKFAPHLWKDDVSCNSSLVFTIFFRVKYYVENICLLQQQSTRHLYYLQLRKDVLEGGIYVHEETSMLLASYALQAEVGDYNQTLHGSDYFVPEHYLPQRAIAKLTASYIKKHLPSMHKTHTGLSDAQAEIEYLKEAQKLQEYGIIFNKVSKFKKDKRGGFSLGISVRGLIVYEERGIVKSPTFRHPWQNIKRMAFHRRRFFVEAHGDPETSKLVLYTCSYKKSRYLLKMCTSFYKFQMMMGMKLSSLKEYPKDGVVRMNGVVKTDESDSLAGDLPESAAGKPGHESAVIQPSGVGPAIHLNGSACPVQEDQPVQVSVHPVQLQKVNGSLGLNIIGGIELGGIYVKTMAPEGPASLSGKINIGDRILEINGHSLEGLSRQEAVNILRTAPHVCTMLIESCVAAPATPNGKPAMPGSESASAFYHPNRQQQMQSRMQRQPSLESQYSSMQQQFVPSQSHQIEDIVADYIPIEIPKLNGSFGLNVTGGPELDGIYVKSLLPGGAAEASGKIRNGDRIVEINGVAMEGLNRKQAVELLRRSAATATLVIERYRQPEPEGPHLEDLEVLLRTSPNCILVELQKMNHSFGFSVVGGPDFGGIFVKTINPNGAAAMDGRIGINDRIVAVNCVNLTRATRQEAVDTLRNSPIIAQLVVEKGTAEDLMTNSSGPPTPQESRYGAVHYSQYHANPVDSQYHADPVSQYHAHSDSQYHAHSDSQYHTNTDSYDDYSMDDLPFEVYLTKGQTGLGMSLTGGDNGAPIYIKKLVPGGSAILSRQLQVNDIILQVNNKNLDRMTYREALSILRNCSSEVRLLVQRPRMSSHPPYPGYRGNSDRASVDSYGSYSSMSSIF</sequence>
<dbReference type="Pfam" id="PF00373">
    <property type="entry name" value="FERM_M"/>
    <property type="match status" value="1"/>
</dbReference>
<dbReference type="CDD" id="cd17101">
    <property type="entry name" value="FERM_F1_PTPN13_like"/>
    <property type="match status" value="1"/>
</dbReference>
<dbReference type="OrthoDB" id="5975473at2759"/>
<dbReference type="AlphaFoldDB" id="A0A9X0A607"/>